<keyword evidence="2" id="KW-1185">Reference proteome</keyword>
<dbReference type="Proteomes" id="UP001396334">
    <property type="component" value="Unassembled WGS sequence"/>
</dbReference>
<dbReference type="EMBL" id="JBBPBN010000004">
    <property type="protein sequence ID" value="KAK9042432.1"/>
    <property type="molecule type" value="Genomic_DNA"/>
</dbReference>
<evidence type="ECO:0000313" key="2">
    <source>
        <dbReference type="Proteomes" id="UP001396334"/>
    </source>
</evidence>
<reference evidence="1 2" key="1">
    <citation type="journal article" date="2024" name="G3 (Bethesda)">
        <title>Genome assembly of Hibiscus sabdariffa L. provides insights into metabolisms of medicinal natural products.</title>
        <authorList>
            <person name="Kim T."/>
        </authorList>
    </citation>
    <scope>NUCLEOTIDE SEQUENCE [LARGE SCALE GENOMIC DNA]</scope>
    <source>
        <strain evidence="1">TK-2024</strain>
        <tissue evidence="1">Old leaves</tissue>
    </source>
</reference>
<name>A0ABR2TY84_9ROSI</name>
<accession>A0ABR2TY84</accession>
<evidence type="ECO:0000313" key="1">
    <source>
        <dbReference type="EMBL" id="KAK9042432.1"/>
    </source>
</evidence>
<comment type="caution">
    <text evidence="1">The sequence shown here is derived from an EMBL/GenBank/DDBJ whole genome shotgun (WGS) entry which is preliminary data.</text>
</comment>
<sequence length="102" mass="11310">MVVESSTEGLACCRTRPPEGGVVGLMHAWKVPQVTQVGQHCRRRPPRGGVVVPHLSHDKATSRWLGGLRSRTSAPQLHSSNISVFPTFLFFRILVKNLLQQD</sequence>
<organism evidence="1 2">
    <name type="scientific">Hibiscus sabdariffa</name>
    <name type="common">roselle</name>
    <dbReference type="NCBI Taxonomy" id="183260"/>
    <lineage>
        <taxon>Eukaryota</taxon>
        <taxon>Viridiplantae</taxon>
        <taxon>Streptophyta</taxon>
        <taxon>Embryophyta</taxon>
        <taxon>Tracheophyta</taxon>
        <taxon>Spermatophyta</taxon>
        <taxon>Magnoliopsida</taxon>
        <taxon>eudicotyledons</taxon>
        <taxon>Gunneridae</taxon>
        <taxon>Pentapetalae</taxon>
        <taxon>rosids</taxon>
        <taxon>malvids</taxon>
        <taxon>Malvales</taxon>
        <taxon>Malvaceae</taxon>
        <taxon>Malvoideae</taxon>
        <taxon>Hibiscus</taxon>
    </lineage>
</organism>
<gene>
    <name evidence="1" type="ORF">V6N11_017506</name>
</gene>
<proteinExistence type="predicted"/>
<protein>
    <submittedName>
        <fullName evidence="1">Uncharacterized protein</fullName>
    </submittedName>
</protein>